<dbReference type="EMBL" id="MT144408">
    <property type="protein sequence ID" value="QJA53278.1"/>
    <property type="molecule type" value="Genomic_DNA"/>
</dbReference>
<organism evidence="2">
    <name type="scientific">viral metagenome</name>
    <dbReference type="NCBI Taxonomy" id="1070528"/>
    <lineage>
        <taxon>unclassified sequences</taxon>
        <taxon>metagenomes</taxon>
        <taxon>organismal metagenomes</taxon>
    </lineage>
</organism>
<dbReference type="AlphaFoldDB" id="A0A6H2A0I9"/>
<dbReference type="Pfam" id="PF24175">
    <property type="entry name" value="SU10_adaptor"/>
    <property type="match status" value="1"/>
</dbReference>
<protein>
    <submittedName>
        <fullName evidence="2">Uncharacterized protein</fullName>
    </submittedName>
</protein>
<gene>
    <name evidence="4" type="ORF">MM415A00710_0019</name>
    <name evidence="3" type="ORF">MM415B01724_0021</name>
    <name evidence="2" type="ORF">TM448A03378_0010</name>
</gene>
<proteinExistence type="predicted"/>
<reference evidence="2" key="1">
    <citation type="submission" date="2020-03" db="EMBL/GenBank/DDBJ databases">
        <title>The deep terrestrial virosphere.</title>
        <authorList>
            <person name="Holmfeldt K."/>
            <person name="Nilsson E."/>
            <person name="Simone D."/>
            <person name="Lopez-Fernandez M."/>
            <person name="Wu X."/>
            <person name="de Brujin I."/>
            <person name="Lundin D."/>
            <person name="Andersson A."/>
            <person name="Bertilsson S."/>
            <person name="Dopson M."/>
        </authorList>
    </citation>
    <scope>NUCLEOTIDE SEQUENCE</scope>
    <source>
        <strain evidence="4">MM415A00710</strain>
        <strain evidence="3">MM415B01724</strain>
        <strain evidence="2">TM448A03378</strain>
    </source>
</reference>
<accession>A0A6H2A0I9</accession>
<feature type="compositionally biased region" description="Basic and acidic residues" evidence="1">
    <location>
        <begin position="91"/>
        <end position="102"/>
    </location>
</feature>
<dbReference type="EMBL" id="MT141253">
    <property type="protein sequence ID" value="QJA57087.1"/>
    <property type="molecule type" value="Genomic_DNA"/>
</dbReference>
<evidence type="ECO:0000313" key="4">
    <source>
        <dbReference type="EMBL" id="QJA80469.1"/>
    </source>
</evidence>
<evidence type="ECO:0000256" key="1">
    <source>
        <dbReference type="SAM" id="MobiDB-lite"/>
    </source>
</evidence>
<evidence type="ECO:0000313" key="3">
    <source>
        <dbReference type="EMBL" id="QJA57087.1"/>
    </source>
</evidence>
<dbReference type="EMBL" id="MT142423">
    <property type="protein sequence ID" value="QJA80469.1"/>
    <property type="molecule type" value="Genomic_DNA"/>
</dbReference>
<evidence type="ECO:0000313" key="2">
    <source>
        <dbReference type="EMBL" id="QJA53278.1"/>
    </source>
</evidence>
<feature type="region of interest" description="Disordered" evidence="1">
    <location>
        <begin position="91"/>
        <end position="110"/>
    </location>
</feature>
<sequence>MTILTETIQKNVLRELGLNPADTTMQSRALRWINKSLDKLQGFIPDMEFLKTSEIEITLVDGQATYAMPADFFSMTQIRIDSETRILDEFPREEFDRRHPDPDNETEDVPSDYTFEYDRQNGRHIIRFGPIPDSAYVCHGILKRWHPALTSSQNIQSDKLETVIEEGAIWEGSKSVYADPEYTQYRMELKTSWLESSQSFQQIMAMQKPRPKQIRVVLKKSDY</sequence>
<name>A0A6H2A0I9_9ZZZZ</name>
<dbReference type="InterPro" id="IPR056209">
    <property type="entry name" value="SU10_adaptor"/>
</dbReference>